<keyword evidence="8 10" id="KW-0472">Membrane</keyword>
<keyword evidence="7 10" id="KW-1133">Transmembrane helix</keyword>
<dbReference type="WBParaSite" id="SBAD_0001295201-mRNA-1">
    <property type="protein sequence ID" value="SBAD_0001295201-mRNA-1"/>
    <property type="gene ID" value="SBAD_0001295201"/>
</dbReference>
<feature type="transmembrane region" description="Helical" evidence="10">
    <location>
        <begin position="110"/>
        <end position="132"/>
    </location>
</feature>
<dbReference type="EMBL" id="UZAM01018084">
    <property type="protein sequence ID" value="VDP49466.1"/>
    <property type="molecule type" value="Genomic_DNA"/>
</dbReference>
<evidence type="ECO:0000313" key="12">
    <source>
        <dbReference type="Proteomes" id="UP000270296"/>
    </source>
</evidence>
<dbReference type="PANTHER" id="PTHR31525:SF1">
    <property type="entry name" value="HEME TRANSPORTER HRG1"/>
    <property type="match status" value="1"/>
</dbReference>
<feature type="transmembrane region" description="Helical" evidence="10">
    <location>
        <begin position="71"/>
        <end position="98"/>
    </location>
</feature>
<evidence type="ECO:0000256" key="8">
    <source>
        <dbReference type="ARBA" id="ARBA00023136"/>
    </source>
</evidence>
<evidence type="ECO:0000256" key="10">
    <source>
        <dbReference type="SAM" id="Phobius"/>
    </source>
</evidence>
<evidence type="ECO:0000256" key="1">
    <source>
        <dbReference type="ARBA" id="ARBA00004155"/>
    </source>
</evidence>
<gene>
    <name evidence="11" type="ORF">SBAD_LOCUS12543</name>
</gene>
<evidence type="ECO:0000256" key="2">
    <source>
        <dbReference type="ARBA" id="ARBA00004337"/>
    </source>
</evidence>
<dbReference type="GO" id="GO:0005886">
    <property type="term" value="C:plasma membrane"/>
    <property type="evidence" value="ECO:0007669"/>
    <property type="project" value="TreeGrafter"/>
</dbReference>
<dbReference type="PANTHER" id="PTHR31525">
    <property type="entry name" value="HEME TRANSPORTER HRG1"/>
    <property type="match status" value="1"/>
</dbReference>
<evidence type="ECO:0000256" key="7">
    <source>
        <dbReference type="ARBA" id="ARBA00022989"/>
    </source>
</evidence>
<sequence length="157" mass="17471">MCNCVCTLNCQIAFAISGILSGLIAVVFFGSYYANFNATAWGGISGVLAAATLALHLKWKNDSLSRYRSHLRNVMLFGCVSQLAGFCAMSTYLALALVEGQGLKQLYGENYWIALVWGWMTWKWGFQIFWFARKYKGKYDAQALLKADNSGTSPLYT</sequence>
<evidence type="ECO:0000313" key="11">
    <source>
        <dbReference type="EMBL" id="VDP49466.1"/>
    </source>
</evidence>
<dbReference type="Proteomes" id="UP000270296">
    <property type="component" value="Unassembled WGS sequence"/>
</dbReference>
<dbReference type="AlphaFoldDB" id="A0A183J9J5"/>
<dbReference type="GO" id="GO:0010008">
    <property type="term" value="C:endosome membrane"/>
    <property type="evidence" value="ECO:0007669"/>
    <property type="project" value="UniProtKB-SubCell"/>
</dbReference>
<protein>
    <submittedName>
        <fullName evidence="13">Heme transporter hrg-1</fullName>
    </submittedName>
</protein>
<dbReference type="GO" id="GO:0015232">
    <property type="term" value="F:heme transmembrane transporter activity"/>
    <property type="evidence" value="ECO:0007669"/>
    <property type="project" value="InterPro"/>
</dbReference>
<name>A0A183J9J5_9BILA</name>
<evidence type="ECO:0000313" key="13">
    <source>
        <dbReference type="WBParaSite" id="SBAD_0001295201-mRNA-1"/>
    </source>
</evidence>
<dbReference type="Pfam" id="PF16954">
    <property type="entry name" value="HRG"/>
    <property type="match status" value="1"/>
</dbReference>
<proteinExistence type="inferred from homology"/>
<dbReference type="PRINTS" id="PR02095">
    <property type="entry name" value="TRNSPORTRHRG"/>
</dbReference>
<reference evidence="11 12" key="2">
    <citation type="submission" date="2018-11" db="EMBL/GenBank/DDBJ databases">
        <authorList>
            <consortium name="Pathogen Informatics"/>
        </authorList>
    </citation>
    <scope>NUCLEOTIDE SEQUENCE [LARGE SCALE GENOMIC DNA]</scope>
</reference>
<dbReference type="OrthoDB" id="5954402at2759"/>
<keyword evidence="4" id="KW-0813">Transport</keyword>
<comment type="subcellular location">
    <subcellularLocation>
        <location evidence="2">Endosome membrane</location>
        <topology evidence="2">Multi-pass membrane protein</topology>
    </subcellularLocation>
    <subcellularLocation>
        <location evidence="1">Lysosome membrane</location>
        <topology evidence="1">Multi-pass membrane protein</topology>
    </subcellularLocation>
</comment>
<evidence type="ECO:0000256" key="6">
    <source>
        <dbReference type="ARBA" id="ARBA00022753"/>
    </source>
</evidence>
<dbReference type="GO" id="GO:0005765">
    <property type="term" value="C:lysosomal membrane"/>
    <property type="evidence" value="ECO:0007669"/>
    <property type="project" value="UniProtKB-SubCell"/>
</dbReference>
<keyword evidence="12" id="KW-1185">Reference proteome</keyword>
<accession>A0A183J9J5</accession>
<evidence type="ECO:0000256" key="9">
    <source>
        <dbReference type="ARBA" id="ARBA00023228"/>
    </source>
</evidence>
<evidence type="ECO:0000256" key="5">
    <source>
        <dbReference type="ARBA" id="ARBA00022692"/>
    </source>
</evidence>
<keyword evidence="5 10" id="KW-0812">Transmembrane</keyword>
<reference evidence="13" key="1">
    <citation type="submission" date="2016-06" db="UniProtKB">
        <authorList>
            <consortium name="WormBaseParasite"/>
        </authorList>
    </citation>
    <scope>IDENTIFICATION</scope>
</reference>
<dbReference type="InterPro" id="IPR026218">
    <property type="entry name" value="HRG"/>
</dbReference>
<organism evidence="13">
    <name type="scientific">Soboliphyme baturini</name>
    <dbReference type="NCBI Taxonomy" id="241478"/>
    <lineage>
        <taxon>Eukaryota</taxon>
        <taxon>Metazoa</taxon>
        <taxon>Ecdysozoa</taxon>
        <taxon>Nematoda</taxon>
        <taxon>Enoplea</taxon>
        <taxon>Dorylaimia</taxon>
        <taxon>Dioctophymatida</taxon>
        <taxon>Dioctophymatoidea</taxon>
        <taxon>Soboliphymatidae</taxon>
        <taxon>Soboliphyme</taxon>
    </lineage>
</organism>
<evidence type="ECO:0000256" key="3">
    <source>
        <dbReference type="ARBA" id="ARBA00006203"/>
    </source>
</evidence>
<feature type="transmembrane region" description="Helical" evidence="10">
    <location>
        <begin position="40"/>
        <end position="59"/>
    </location>
</feature>
<evidence type="ECO:0000256" key="4">
    <source>
        <dbReference type="ARBA" id="ARBA00022448"/>
    </source>
</evidence>
<feature type="transmembrane region" description="Helical" evidence="10">
    <location>
        <begin position="12"/>
        <end position="34"/>
    </location>
</feature>
<comment type="similarity">
    <text evidence="3">Belongs to the HRG family.</text>
</comment>
<dbReference type="GO" id="GO:0020037">
    <property type="term" value="F:heme binding"/>
    <property type="evidence" value="ECO:0007669"/>
    <property type="project" value="TreeGrafter"/>
</dbReference>
<keyword evidence="9" id="KW-0458">Lysosome</keyword>
<keyword evidence="6" id="KW-0967">Endosome</keyword>